<dbReference type="AlphaFoldDB" id="A0A914HYC2"/>
<proteinExistence type="predicted"/>
<organism evidence="2 3">
    <name type="scientific">Globodera rostochiensis</name>
    <name type="common">Golden nematode worm</name>
    <name type="synonym">Heterodera rostochiensis</name>
    <dbReference type="NCBI Taxonomy" id="31243"/>
    <lineage>
        <taxon>Eukaryota</taxon>
        <taxon>Metazoa</taxon>
        <taxon>Ecdysozoa</taxon>
        <taxon>Nematoda</taxon>
        <taxon>Chromadorea</taxon>
        <taxon>Rhabditida</taxon>
        <taxon>Tylenchina</taxon>
        <taxon>Tylenchomorpha</taxon>
        <taxon>Tylenchoidea</taxon>
        <taxon>Heteroderidae</taxon>
        <taxon>Heteroderinae</taxon>
        <taxon>Globodera</taxon>
    </lineage>
</organism>
<keyword evidence="1" id="KW-0732">Signal</keyword>
<dbReference type="Proteomes" id="UP000887572">
    <property type="component" value="Unplaced"/>
</dbReference>
<evidence type="ECO:0000313" key="3">
    <source>
        <dbReference type="WBParaSite" id="Gr19_v10_g5612.t1"/>
    </source>
</evidence>
<feature type="signal peptide" evidence="1">
    <location>
        <begin position="1"/>
        <end position="21"/>
    </location>
</feature>
<protein>
    <submittedName>
        <fullName evidence="3">Uncharacterized protein</fullName>
    </submittedName>
</protein>
<evidence type="ECO:0000256" key="1">
    <source>
        <dbReference type="SAM" id="SignalP"/>
    </source>
</evidence>
<reference evidence="3" key="1">
    <citation type="submission" date="2022-11" db="UniProtKB">
        <authorList>
            <consortium name="WormBaseParasite"/>
        </authorList>
    </citation>
    <scope>IDENTIFICATION</scope>
</reference>
<keyword evidence="2" id="KW-1185">Reference proteome</keyword>
<name>A0A914HYC2_GLORO</name>
<evidence type="ECO:0000313" key="2">
    <source>
        <dbReference type="Proteomes" id="UP000887572"/>
    </source>
</evidence>
<dbReference type="WBParaSite" id="Gr19_v10_g5612.t1">
    <property type="protein sequence ID" value="Gr19_v10_g5612.t1"/>
    <property type="gene ID" value="Gr19_v10_g5612"/>
</dbReference>
<sequence>MALFVHFFVVFFVTIPPLLSSANVTKSEVKNVAKKVDGIVANEMKKLRVSQSKVLATLKPTEAEKLKEVAKHNPAMSLAEQEKLLRGFSAKMGVNVTNAVEKLIKLRSEADSKLETLAKERQRNMTKEAKEADKQLMVLLMDKNAGTEQKLTKIEQLVKKLPVKTREETDTNDLKKMQVEIKQYLAIIIY</sequence>
<feature type="chain" id="PRO_5036929162" evidence="1">
    <location>
        <begin position="22"/>
        <end position="190"/>
    </location>
</feature>
<accession>A0A914HYC2</accession>